<reference evidence="1 2" key="1">
    <citation type="submission" date="2019-04" db="EMBL/GenBank/DDBJ databases">
        <title>Friends and foes A comparative genomics study of 23 Aspergillus species from section Flavi.</title>
        <authorList>
            <consortium name="DOE Joint Genome Institute"/>
            <person name="Kjaerbolling I."/>
            <person name="Vesth T."/>
            <person name="Frisvad J.C."/>
            <person name="Nybo J.L."/>
            <person name="Theobald S."/>
            <person name="Kildgaard S."/>
            <person name="Isbrandt T."/>
            <person name="Kuo A."/>
            <person name="Sato A."/>
            <person name="Lyhne E.K."/>
            <person name="Kogle M.E."/>
            <person name="Wiebenga A."/>
            <person name="Kun R.S."/>
            <person name="Lubbers R.J."/>
            <person name="Makela M.R."/>
            <person name="Barry K."/>
            <person name="Chovatia M."/>
            <person name="Clum A."/>
            <person name="Daum C."/>
            <person name="Haridas S."/>
            <person name="He G."/>
            <person name="LaButti K."/>
            <person name="Lipzen A."/>
            <person name="Mondo S."/>
            <person name="Riley R."/>
            <person name="Salamov A."/>
            <person name="Simmons B.A."/>
            <person name="Magnuson J.K."/>
            <person name="Henrissat B."/>
            <person name="Mortensen U.H."/>
            <person name="Larsen T.O."/>
            <person name="Devries R.P."/>
            <person name="Grigoriev I.V."/>
            <person name="Machida M."/>
            <person name="Baker S.E."/>
            <person name="Andersen M.R."/>
        </authorList>
    </citation>
    <scope>NUCLEOTIDE SEQUENCE [LARGE SCALE GENOMIC DNA]</scope>
    <source>
        <strain evidence="1 2">CBS 117625</strain>
    </source>
</reference>
<dbReference type="EMBL" id="ML743551">
    <property type="protein sequence ID" value="KAE8143882.1"/>
    <property type="molecule type" value="Genomic_DNA"/>
</dbReference>
<keyword evidence="2" id="KW-1185">Reference proteome</keyword>
<evidence type="ECO:0000313" key="2">
    <source>
        <dbReference type="Proteomes" id="UP000325672"/>
    </source>
</evidence>
<gene>
    <name evidence="1" type="ORF">BDV38DRAFT_3756</name>
</gene>
<dbReference type="OrthoDB" id="3645574at2759"/>
<dbReference type="Proteomes" id="UP000325672">
    <property type="component" value="Unassembled WGS sequence"/>
</dbReference>
<protein>
    <submittedName>
        <fullName evidence="1">Uncharacterized protein</fullName>
    </submittedName>
</protein>
<evidence type="ECO:0000313" key="1">
    <source>
        <dbReference type="EMBL" id="KAE8143882.1"/>
    </source>
</evidence>
<dbReference type="RefSeq" id="XP_031919945.1">
    <property type="nucleotide sequence ID" value="XM_032063252.1"/>
</dbReference>
<dbReference type="GeneID" id="43647462"/>
<accession>A0A5N6TC61</accession>
<name>A0A5N6TC61_ASPPS</name>
<sequence length="100" mass="11234">MLSLSQTTTSYRILDSRPGWRLATPEPPSYSSTLSISEQCIPTNIGRILAHPATDAYCLDLLACHDSRIRHQPNSHRDEDDGRAQMARLTIMRGTSTPFY</sequence>
<organism evidence="1 2">
    <name type="scientific">Aspergillus pseudotamarii</name>
    <dbReference type="NCBI Taxonomy" id="132259"/>
    <lineage>
        <taxon>Eukaryota</taxon>
        <taxon>Fungi</taxon>
        <taxon>Dikarya</taxon>
        <taxon>Ascomycota</taxon>
        <taxon>Pezizomycotina</taxon>
        <taxon>Eurotiomycetes</taxon>
        <taxon>Eurotiomycetidae</taxon>
        <taxon>Eurotiales</taxon>
        <taxon>Aspergillaceae</taxon>
        <taxon>Aspergillus</taxon>
        <taxon>Aspergillus subgen. Circumdati</taxon>
    </lineage>
</organism>
<dbReference type="AlphaFoldDB" id="A0A5N6TC61"/>
<proteinExistence type="predicted"/>